<evidence type="ECO:0000256" key="4">
    <source>
        <dbReference type="SAM" id="Phobius"/>
    </source>
</evidence>
<feature type="compositionally biased region" description="Pro residues" evidence="3">
    <location>
        <begin position="52"/>
        <end position="61"/>
    </location>
</feature>
<keyword evidence="4" id="KW-1133">Transmembrane helix</keyword>
<dbReference type="InterPro" id="IPR000219">
    <property type="entry name" value="DH_dom"/>
</dbReference>
<dbReference type="PROSITE" id="PS50010">
    <property type="entry name" value="DH_2"/>
    <property type="match status" value="1"/>
</dbReference>
<dbReference type="PANTHER" id="PTHR46006">
    <property type="entry name" value="RHO GUANINE NUCLEOTIDE EXCHANGE FACTOR AT 64C, ISOFORM A"/>
    <property type="match status" value="1"/>
</dbReference>
<feature type="compositionally biased region" description="Polar residues" evidence="3">
    <location>
        <begin position="62"/>
        <end position="84"/>
    </location>
</feature>
<evidence type="ECO:0000313" key="6">
    <source>
        <dbReference type="EMBL" id="OSX62823.1"/>
    </source>
</evidence>
<organism evidence="6 7">
    <name type="scientific">Postia placenta MAD-698-R-SB12</name>
    <dbReference type="NCBI Taxonomy" id="670580"/>
    <lineage>
        <taxon>Eukaryota</taxon>
        <taxon>Fungi</taxon>
        <taxon>Dikarya</taxon>
        <taxon>Basidiomycota</taxon>
        <taxon>Agaricomycotina</taxon>
        <taxon>Agaricomycetes</taxon>
        <taxon>Polyporales</taxon>
        <taxon>Adustoporiaceae</taxon>
        <taxon>Rhodonia</taxon>
    </lineage>
</organism>
<feature type="region of interest" description="Disordered" evidence="3">
    <location>
        <begin position="951"/>
        <end position="995"/>
    </location>
</feature>
<dbReference type="SMART" id="SM00325">
    <property type="entry name" value="RhoGEF"/>
    <property type="match status" value="1"/>
</dbReference>
<feature type="compositionally biased region" description="Basic and acidic residues" evidence="3">
    <location>
        <begin position="298"/>
        <end position="307"/>
    </location>
</feature>
<keyword evidence="4" id="KW-0472">Membrane</keyword>
<dbReference type="RefSeq" id="XP_024339617.1">
    <property type="nucleotide sequence ID" value="XM_024478975.1"/>
</dbReference>
<dbReference type="STRING" id="670580.A0A1X6N307"/>
<feature type="compositionally biased region" description="Polar residues" evidence="3">
    <location>
        <begin position="373"/>
        <end position="390"/>
    </location>
</feature>
<keyword evidence="2" id="KW-0963">Cytoplasm</keyword>
<keyword evidence="4" id="KW-0812">Transmembrane</keyword>
<dbReference type="Pfam" id="PF00621">
    <property type="entry name" value="RhoGEF"/>
    <property type="match status" value="1"/>
</dbReference>
<evidence type="ECO:0000256" key="1">
    <source>
        <dbReference type="ARBA" id="ARBA00004496"/>
    </source>
</evidence>
<dbReference type="OrthoDB" id="1716625at2759"/>
<dbReference type="InterPro" id="IPR051480">
    <property type="entry name" value="Endocytic_GEF_Adapter"/>
</dbReference>
<feature type="transmembrane region" description="Helical" evidence="4">
    <location>
        <begin position="1294"/>
        <end position="1313"/>
    </location>
</feature>
<dbReference type="GO" id="GO:0035025">
    <property type="term" value="P:positive regulation of Rho protein signal transduction"/>
    <property type="evidence" value="ECO:0007669"/>
    <property type="project" value="TreeGrafter"/>
</dbReference>
<feature type="region of interest" description="Disordered" evidence="3">
    <location>
        <begin position="221"/>
        <end position="551"/>
    </location>
</feature>
<dbReference type="PANTHER" id="PTHR46006:SF6">
    <property type="entry name" value="INTERSECTIN-2 ISOFORM X1"/>
    <property type="match status" value="1"/>
</dbReference>
<gene>
    <name evidence="6" type="ORF">POSPLADRAFT_1046220</name>
</gene>
<feature type="region of interest" description="Disordered" evidence="3">
    <location>
        <begin position="168"/>
        <end position="188"/>
    </location>
</feature>
<feature type="region of interest" description="Disordered" evidence="3">
    <location>
        <begin position="47"/>
        <end position="143"/>
    </location>
</feature>
<feature type="compositionally biased region" description="Basic residues" evidence="3">
    <location>
        <begin position="1"/>
        <end position="12"/>
    </location>
</feature>
<reference evidence="6 7" key="1">
    <citation type="submission" date="2017-04" db="EMBL/GenBank/DDBJ databases">
        <title>Genome Sequence of the Model Brown-Rot Fungus Postia placenta SB12.</title>
        <authorList>
            <consortium name="DOE Joint Genome Institute"/>
            <person name="Gaskell J."/>
            <person name="Kersten P."/>
            <person name="Larrondo L.F."/>
            <person name="Canessa P."/>
            <person name="Martinez D."/>
            <person name="Hibbett D."/>
            <person name="Schmoll M."/>
            <person name="Kubicek C.P."/>
            <person name="Martinez A.T."/>
            <person name="Yadav J."/>
            <person name="Master E."/>
            <person name="Magnuson J.K."/>
            <person name="James T."/>
            <person name="Yaver D."/>
            <person name="Berka R."/>
            <person name="Labutti K."/>
            <person name="Lipzen A."/>
            <person name="Aerts A."/>
            <person name="Barry K."/>
            <person name="Henrissat B."/>
            <person name="Blanchette R."/>
            <person name="Grigoriev I."/>
            <person name="Cullen D."/>
        </authorList>
    </citation>
    <scope>NUCLEOTIDE SEQUENCE [LARGE SCALE GENOMIC DNA]</scope>
    <source>
        <strain evidence="6 7">MAD-698-R-SB12</strain>
    </source>
</reference>
<proteinExistence type="predicted"/>
<protein>
    <recommendedName>
        <fullName evidence="5">DH domain-containing protein</fullName>
    </recommendedName>
</protein>
<feature type="compositionally biased region" description="Basic and acidic residues" evidence="3">
    <location>
        <begin position="832"/>
        <end position="842"/>
    </location>
</feature>
<feature type="region of interest" description="Disordered" evidence="3">
    <location>
        <begin position="734"/>
        <end position="887"/>
    </location>
</feature>
<sequence length="1327" mass="147219">MPLARSHFRNRSRSPAPNTLPSSAFTTIPQRSPVFYPPSHYAAAAGLARPEPFMPETPNPNQPREQVAQRSPSFTPASPLSYPTRTPVVQPAEAEQRPPQSTSHLNRMSRFIARSPSRSSPKSPRRNSTKVPDRQKIMDDLNTSNGTLVDLPLVEMQLIPTLRDTIDKMTHPSPVQREESETESMDSGTYARLQASRIPGGGRRASFWTDDARSPVGLSFRTDAAYSPSPTPPDLPNPHGMSFKPAIPVRAAARPRPLEEASAKAESTPRTTSRNFASPKPALKSALRTPIPGPSAILEERMPDRKSLRTTRPVVLDPETPSLPQGSRTEDEHLEGYRNAPSRARSRTSGDQPVPSRAVVSHLPVPKFKMKSNPATPQQPSRPSSGKSQPPNLPLPIQTRIPPPTNSRSNLPKPGHSSVYTRDSGSESESRAKPTRLGGVIVDNVRDILSSSGSEERERSKGGPANRMRMFSAQERPPATSGIPVCGTRYGRRAAQHTQDIRDPSNRTRQPVGLGFRMTPAPDTSKPHHSAEEDVESVYDEDDAQDDSSVEEDLYRREAQLGGRVTPEMSMRARLLDAVQHDETDVTADGSQRRQATLVGLVDSLRAKYSMTLVDGSRTLPHSSENDAYLNQGIVVAESYADRDVVAVSQGDLPLVEEQRMQEELSLSPEESIYSEDDAESGYSSDAAGPAVEASQTPRWGWNRRQIDASSRGGSATLPPKLHSPHLISDFAPETYTSADDQPPFRLGEQPPSSPRAGAEKRTSAWIKRSSRVSHSPSTNSSASESAESRLPPDQASKRTSRYGGKGGESSRSPRVSYAGEREGGLAGNVVERGRPVEREWEAFGIPRSLSYGAGDTSTGSHSGSDDPDSRAALLRSESDDSLDGNELHASLSQQQDDWNEGGVQGDLSQGASALFQTLATPTQRSVDYHDDDQWGERDRFVKQRVVPAHTPSALPHMQEISSQPPLPSSSATGERRSRERSRSPLPATPTGWRSTFPQATYNELLAHYGHVEMQRQEVIYELLITENAIVKRFRAIVQSFFLPLRNSNSRTWLPGVPQEVSRLFDWFEDIVNMHAEMERTLRTAARIWEEGSVVEQVAEPLLHVIPKLEVYQPYLVREEEVREMIADWVQDAQNEFGEYVRMNRELHGEEWSLEKLLGEPVIRLAAYSDMFERLLTVTPEEHIDYLATTSLLHTTKTVVHVMQEVRAREEEYDFVKAVTLQVLGLPEKTSLARRERRLLHYGPILWLRSIADEHGNTTPIAPAVQLNGKTLIRSVSRSERSNEDAAQQGEARVYQLVHILLVIPALLPYYFIFKYDAQQRSAAERC</sequence>
<evidence type="ECO:0000313" key="7">
    <source>
        <dbReference type="Proteomes" id="UP000194127"/>
    </source>
</evidence>
<keyword evidence="7" id="KW-1185">Reference proteome</keyword>
<feature type="compositionally biased region" description="Polar residues" evidence="3">
    <location>
        <begin position="13"/>
        <end position="25"/>
    </location>
</feature>
<evidence type="ECO:0000256" key="2">
    <source>
        <dbReference type="ARBA" id="ARBA00022490"/>
    </source>
</evidence>
<dbReference type="SUPFAM" id="SSF48065">
    <property type="entry name" value="DBL homology domain (DH-domain)"/>
    <property type="match status" value="1"/>
</dbReference>
<feature type="compositionally biased region" description="Low complexity" evidence="3">
    <location>
        <begin position="774"/>
        <end position="786"/>
    </location>
</feature>
<accession>A0A1X6N307</accession>
<feature type="compositionally biased region" description="Acidic residues" evidence="3">
    <location>
        <begin position="533"/>
        <end position="551"/>
    </location>
</feature>
<feature type="compositionally biased region" description="Low complexity" evidence="3">
    <location>
        <begin position="245"/>
        <end position="255"/>
    </location>
</feature>
<evidence type="ECO:0000259" key="5">
    <source>
        <dbReference type="PROSITE" id="PS50010"/>
    </source>
</evidence>
<feature type="region of interest" description="Disordered" evidence="3">
    <location>
        <begin position="659"/>
        <end position="703"/>
    </location>
</feature>
<name>A0A1X6N307_9APHY</name>
<dbReference type="EMBL" id="KZ110596">
    <property type="protein sequence ID" value="OSX62823.1"/>
    <property type="molecule type" value="Genomic_DNA"/>
</dbReference>
<dbReference type="Gene3D" id="1.20.900.10">
    <property type="entry name" value="Dbl homology (DH) domain"/>
    <property type="match status" value="1"/>
</dbReference>
<dbReference type="GO" id="GO:0005737">
    <property type="term" value="C:cytoplasm"/>
    <property type="evidence" value="ECO:0007669"/>
    <property type="project" value="UniProtKB-SubCell"/>
</dbReference>
<comment type="subcellular location">
    <subcellularLocation>
        <location evidence="1">Cytoplasm</location>
    </subcellularLocation>
</comment>
<feature type="domain" description="DH" evidence="5">
    <location>
        <begin position="1015"/>
        <end position="1206"/>
    </location>
</feature>
<dbReference type="GO" id="GO:0005085">
    <property type="term" value="F:guanyl-nucleotide exchange factor activity"/>
    <property type="evidence" value="ECO:0007669"/>
    <property type="project" value="InterPro"/>
</dbReference>
<feature type="compositionally biased region" description="Basic and acidic residues" evidence="3">
    <location>
        <begin position="974"/>
        <end position="983"/>
    </location>
</feature>
<feature type="compositionally biased region" description="Low complexity" evidence="3">
    <location>
        <begin position="853"/>
        <end position="863"/>
    </location>
</feature>
<dbReference type="GeneID" id="36323925"/>
<feature type="region of interest" description="Disordered" evidence="3">
    <location>
        <begin position="1"/>
        <end position="25"/>
    </location>
</feature>
<evidence type="ECO:0000256" key="3">
    <source>
        <dbReference type="SAM" id="MobiDB-lite"/>
    </source>
</evidence>
<dbReference type="Proteomes" id="UP000194127">
    <property type="component" value="Unassembled WGS sequence"/>
</dbReference>
<dbReference type="InterPro" id="IPR035899">
    <property type="entry name" value="DBL_dom_sf"/>
</dbReference>